<dbReference type="EMBL" id="BPPX01000009">
    <property type="protein sequence ID" value="GJC82595.1"/>
    <property type="molecule type" value="Genomic_DNA"/>
</dbReference>
<accession>A0AA37GKF8</accession>
<evidence type="ECO:0000313" key="2">
    <source>
        <dbReference type="EMBL" id="GJC82595.1"/>
    </source>
</evidence>
<dbReference type="AlphaFoldDB" id="A0AA37GKF8"/>
<proteinExistence type="predicted"/>
<dbReference type="Pfam" id="PF08241">
    <property type="entry name" value="Methyltransf_11"/>
    <property type="match status" value="1"/>
</dbReference>
<reference evidence="2 3" key="1">
    <citation type="submission" date="2021-07" db="EMBL/GenBank/DDBJ databases">
        <title>Genome data of Colletotrichum spaethianum.</title>
        <authorList>
            <person name="Utami Y.D."/>
            <person name="Hiruma K."/>
        </authorList>
    </citation>
    <scope>NUCLEOTIDE SEQUENCE [LARGE SCALE GENOMIC DNA]</scope>
    <source>
        <strain evidence="2 3">MAFF 242679</strain>
    </source>
</reference>
<dbReference type="Gene3D" id="3.40.50.150">
    <property type="entry name" value="Vaccinia Virus protein VP39"/>
    <property type="match status" value="1"/>
</dbReference>
<keyword evidence="2" id="KW-0808">Transferase</keyword>
<dbReference type="GO" id="GO:0032259">
    <property type="term" value="P:methylation"/>
    <property type="evidence" value="ECO:0007669"/>
    <property type="project" value="UniProtKB-KW"/>
</dbReference>
<dbReference type="Proteomes" id="UP001055172">
    <property type="component" value="Unassembled WGS sequence"/>
</dbReference>
<name>A0AA37GKF8_9PEZI</name>
<dbReference type="InterPro" id="IPR013216">
    <property type="entry name" value="Methyltransf_11"/>
</dbReference>
<comment type="caution">
    <text evidence="2">The sequence shown here is derived from an EMBL/GenBank/DDBJ whole genome shotgun (WGS) entry which is preliminary data.</text>
</comment>
<dbReference type="InterPro" id="IPR029063">
    <property type="entry name" value="SAM-dependent_MTases_sf"/>
</dbReference>
<protein>
    <submittedName>
        <fullName evidence="2">Methyltransferase tpcH</fullName>
    </submittedName>
</protein>
<evidence type="ECO:0000313" key="3">
    <source>
        <dbReference type="Proteomes" id="UP001055172"/>
    </source>
</evidence>
<organism evidence="2 3">
    <name type="scientific">Colletotrichum liriopes</name>
    <dbReference type="NCBI Taxonomy" id="708192"/>
    <lineage>
        <taxon>Eukaryota</taxon>
        <taxon>Fungi</taxon>
        <taxon>Dikarya</taxon>
        <taxon>Ascomycota</taxon>
        <taxon>Pezizomycotina</taxon>
        <taxon>Sordariomycetes</taxon>
        <taxon>Hypocreomycetidae</taxon>
        <taxon>Glomerellales</taxon>
        <taxon>Glomerellaceae</taxon>
        <taxon>Colletotrichum</taxon>
        <taxon>Colletotrichum spaethianum species complex</taxon>
    </lineage>
</organism>
<sequence length="163" mass="17980">MISLLLTQMDVTDGASRPVAFLDFACGSGMLTLEAQMILTRDVLEKSTFLCAEAQNIADLVKRRVVDGDWVNTEVRPLDAMVRLPADSLTSVGLGMALHVIPDPDAVLAEFERILKPRRKLGASVTHRDGIYWATGMRTAFAFFPFSALFSAKVRTQMHQHGD</sequence>
<dbReference type="GO" id="GO:0008757">
    <property type="term" value="F:S-adenosylmethionine-dependent methyltransferase activity"/>
    <property type="evidence" value="ECO:0007669"/>
    <property type="project" value="InterPro"/>
</dbReference>
<evidence type="ECO:0000259" key="1">
    <source>
        <dbReference type="Pfam" id="PF08241"/>
    </source>
</evidence>
<dbReference type="SUPFAM" id="SSF53335">
    <property type="entry name" value="S-adenosyl-L-methionine-dependent methyltransferases"/>
    <property type="match status" value="1"/>
</dbReference>
<gene>
    <name evidence="2" type="ORF">ColLi_05433</name>
</gene>
<keyword evidence="2" id="KW-0489">Methyltransferase</keyword>
<feature type="domain" description="Methyltransferase type 11" evidence="1">
    <location>
        <begin position="22"/>
        <end position="118"/>
    </location>
</feature>
<keyword evidence="3" id="KW-1185">Reference proteome</keyword>